<dbReference type="InterPro" id="IPR010730">
    <property type="entry name" value="HET"/>
</dbReference>
<organism evidence="2 3">
    <name type="scientific">Apodospora peruviana</name>
    <dbReference type="NCBI Taxonomy" id="516989"/>
    <lineage>
        <taxon>Eukaryota</taxon>
        <taxon>Fungi</taxon>
        <taxon>Dikarya</taxon>
        <taxon>Ascomycota</taxon>
        <taxon>Pezizomycotina</taxon>
        <taxon>Sordariomycetes</taxon>
        <taxon>Sordariomycetidae</taxon>
        <taxon>Sordariales</taxon>
        <taxon>Lasiosphaeriaceae</taxon>
        <taxon>Apodospora</taxon>
    </lineage>
</organism>
<dbReference type="Proteomes" id="UP001283341">
    <property type="component" value="Unassembled WGS sequence"/>
</dbReference>
<dbReference type="PANTHER" id="PTHR24148">
    <property type="entry name" value="ANKYRIN REPEAT DOMAIN-CONTAINING PROTEIN 39 HOMOLOG-RELATED"/>
    <property type="match status" value="1"/>
</dbReference>
<evidence type="ECO:0000259" key="1">
    <source>
        <dbReference type="Pfam" id="PF06985"/>
    </source>
</evidence>
<accession>A0AAE0I105</accession>
<keyword evidence="3" id="KW-1185">Reference proteome</keyword>
<dbReference type="EMBL" id="JAUEDM010000006">
    <property type="protein sequence ID" value="KAK3315606.1"/>
    <property type="molecule type" value="Genomic_DNA"/>
</dbReference>
<reference evidence="2" key="1">
    <citation type="journal article" date="2023" name="Mol. Phylogenet. Evol.">
        <title>Genome-scale phylogeny and comparative genomics of the fungal order Sordariales.</title>
        <authorList>
            <person name="Hensen N."/>
            <person name="Bonometti L."/>
            <person name="Westerberg I."/>
            <person name="Brannstrom I.O."/>
            <person name="Guillou S."/>
            <person name="Cros-Aarteil S."/>
            <person name="Calhoun S."/>
            <person name="Haridas S."/>
            <person name="Kuo A."/>
            <person name="Mondo S."/>
            <person name="Pangilinan J."/>
            <person name="Riley R."/>
            <person name="LaButti K."/>
            <person name="Andreopoulos B."/>
            <person name="Lipzen A."/>
            <person name="Chen C."/>
            <person name="Yan M."/>
            <person name="Daum C."/>
            <person name="Ng V."/>
            <person name="Clum A."/>
            <person name="Steindorff A."/>
            <person name="Ohm R.A."/>
            <person name="Martin F."/>
            <person name="Silar P."/>
            <person name="Natvig D.O."/>
            <person name="Lalanne C."/>
            <person name="Gautier V."/>
            <person name="Ament-Velasquez S.L."/>
            <person name="Kruys A."/>
            <person name="Hutchinson M.I."/>
            <person name="Powell A.J."/>
            <person name="Barry K."/>
            <person name="Miller A.N."/>
            <person name="Grigoriev I.V."/>
            <person name="Debuchy R."/>
            <person name="Gladieux P."/>
            <person name="Hiltunen Thoren M."/>
            <person name="Johannesson H."/>
        </authorList>
    </citation>
    <scope>NUCLEOTIDE SEQUENCE</scope>
    <source>
        <strain evidence="2">CBS 118394</strain>
    </source>
</reference>
<proteinExistence type="predicted"/>
<reference evidence="2" key="2">
    <citation type="submission" date="2023-06" db="EMBL/GenBank/DDBJ databases">
        <authorList>
            <consortium name="Lawrence Berkeley National Laboratory"/>
            <person name="Haridas S."/>
            <person name="Hensen N."/>
            <person name="Bonometti L."/>
            <person name="Westerberg I."/>
            <person name="Brannstrom I.O."/>
            <person name="Guillou S."/>
            <person name="Cros-Aarteil S."/>
            <person name="Calhoun S."/>
            <person name="Kuo A."/>
            <person name="Mondo S."/>
            <person name="Pangilinan J."/>
            <person name="Riley R."/>
            <person name="Labutti K."/>
            <person name="Andreopoulos B."/>
            <person name="Lipzen A."/>
            <person name="Chen C."/>
            <person name="Yanf M."/>
            <person name="Daum C."/>
            <person name="Ng V."/>
            <person name="Clum A."/>
            <person name="Steindorff A."/>
            <person name="Ohm R."/>
            <person name="Martin F."/>
            <person name="Silar P."/>
            <person name="Natvig D."/>
            <person name="Lalanne C."/>
            <person name="Gautier V."/>
            <person name="Ament-Velasquez S.L."/>
            <person name="Kruys A."/>
            <person name="Hutchinson M.I."/>
            <person name="Powell A.J."/>
            <person name="Barry K."/>
            <person name="Miller A.N."/>
            <person name="Grigoriev I.V."/>
            <person name="Debuchy R."/>
            <person name="Gladieux P."/>
            <person name="Thoren M.H."/>
            <person name="Johannesson H."/>
        </authorList>
    </citation>
    <scope>NUCLEOTIDE SEQUENCE</scope>
    <source>
        <strain evidence="2">CBS 118394</strain>
    </source>
</reference>
<dbReference type="AlphaFoldDB" id="A0AAE0I105"/>
<dbReference type="PANTHER" id="PTHR24148:SF73">
    <property type="entry name" value="HET DOMAIN PROTEIN (AFU_ORTHOLOGUE AFUA_8G01020)"/>
    <property type="match status" value="1"/>
</dbReference>
<feature type="domain" description="Heterokaryon incompatibility" evidence="1">
    <location>
        <begin position="73"/>
        <end position="248"/>
    </location>
</feature>
<evidence type="ECO:0000313" key="3">
    <source>
        <dbReference type="Proteomes" id="UP001283341"/>
    </source>
</evidence>
<gene>
    <name evidence="2" type="ORF">B0H66DRAFT_480691</name>
</gene>
<dbReference type="Pfam" id="PF06985">
    <property type="entry name" value="HET"/>
    <property type="match status" value="1"/>
</dbReference>
<comment type="caution">
    <text evidence="2">The sequence shown here is derived from an EMBL/GenBank/DDBJ whole genome shotgun (WGS) entry which is preliminary data.</text>
</comment>
<name>A0AAE0I105_9PEZI</name>
<sequence length="567" mass="64376">MEPLPGPNQTNSTKAQAVFSTPENSDFYSQFSFDELVPDIQEIRLIQLSTKPGHNLIHCKFQRRRISDVKGKYYALSYCAGNPANSRPVLLEGIPFNVFANLEHALSQILALWHATLPDGGANCLLWVDQICINQHNDRERSHQVGFMREIYSNSKEALICLSTDDTRQEATESGVDWMKNFRHACNSYLDMSIGRTRHGRDQALFSHLTIQNTLLSNLNSPSFVNGWLAFYDFCERPWWRRAWVQQEFICSPTAIFIYQGRWIRWEGLSRFLPNLCNVLQGFALGDYMFSVLRDLLRSNLEESHLSTILERGKAASSSLEAVELLVKVKESWRGDEDLKEMLSLSRHCRSSDPRDRVFAFLGLAHPGYGLTADYDASNTLDKVLLDTARRVINFEGDLGLLSYAVGTPKRDTDSLPSWVPDWTSDEFLHLGGFAHLPHDPNKPLSDTDRPFVHCGRLLRVRGMKVDSIQRNLSISSWANALHDCVYKTARGHVVRCRSISRQGDELWVLLGAKWPFILRPNPEGYILVSEAEEINIEKEPADKINFGKVMTGMLGGVADLRTITLL</sequence>
<protein>
    <submittedName>
        <fullName evidence="2">Heterokaryon incompatibility protein-domain-containing protein</fullName>
    </submittedName>
</protein>
<evidence type="ECO:0000313" key="2">
    <source>
        <dbReference type="EMBL" id="KAK3315606.1"/>
    </source>
</evidence>
<dbReference type="InterPro" id="IPR052895">
    <property type="entry name" value="HetReg/Transcr_Mod"/>
</dbReference>